<evidence type="ECO:0000313" key="7">
    <source>
        <dbReference type="EMBL" id="PSR75079.1"/>
    </source>
</evidence>
<evidence type="ECO:0000259" key="6">
    <source>
        <dbReference type="Pfam" id="PF00107"/>
    </source>
</evidence>
<evidence type="ECO:0000256" key="5">
    <source>
        <dbReference type="ARBA" id="ARBA00023002"/>
    </source>
</evidence>
<comment type="similarity">
    <text evidence="2">Belongs to the zinc-containing alcohol dehydrogenase family.</text>
</comment>
<dbReference type="Pfam" id="PF00107">
    <property type="entry name" value="ADH_zinc_N"/>
    <property type="match status" value="1"/>
</dbReference>
<dbReference type="EMBL" id="KZ678804">
    <property type="protein sequence ID" value="PSR75079.1"/>
    <property type="molecule type" value="Genomic_DNA"/>
</dbReference>
<dbReference type="InterPro" id="IPR013149">
    <property type="entry name" value="ADH-like_C"/>
</dbReference>
<dbReference type="SUPFAM" id="SSF50129">
    <property type="entry name" value="GroES-like"/>
    <property type="match status" value="1"/>
</dbReference>
<dbReference type="PANTHER" id="PTHR43350">
    <property type="entry name" value="NAD-DEPENDENT ALCOHOL DEHYDROGENASE"/>
    <property type="match status" value="1"/>
</dbReference>
<dbReference type="AlphaFoldDB" id="A0A2T2ZSF8"/>
<dbReference type="InterPro" id="IPR036291">
    <property type="entry name" value="NAD(P)-bd_dom_sf"/>
</dbReference>
<dbReference type="Proteomes" id="UP000241462">
    <property type="component" value="Unassembled WGS sequence"/>
</dbReference>
<keyword evidence="8" id="KW-1185">Reference proteome</keyword>
<comment type="cofactor">
    <cofactor evidence="1">
        <name>Zn(2+)</name>
        <dbReference type="ChEBI" id="CHEBI:29105"/>
    </cofactor>
</comment>
<dbReference type="STRING" id="2025994.A0A2T2ZSF8"/>
<gene>
    <name evidence="7" type="ORF">BD289DRAFT_399573</name>
</gene>
<evidence type="ECO:0000256" key="3">
    <source>
        <dbReference type="ARBA" id="ARBA00022723"/>
    </source>
</evidence>
<evidence type="ECO:0000256" key="4">
    <source>
        <dbReference type="ARBA" id="ARBA00022833"/>
    </source>
</evidence>
<dbReference type="GO" id="GO:0016491">
    <property type="term" value="F:oxidoreductase activity"/>
    <property type="evidence" value="ECO:0007669"/>
    <property type="project" value="UniProtKB-KW"/>
</dbReference>
<dbReference type="SUPFAM" id="SSF51735">
    <property type="entry name" value="NAD(P)-binding Rossmann-fold domains"/>
    <property type="match status" value="1"/>
</dbReference>
<keyword evidence="4" id="KW-0862">Zinc</keyword>
<keyword evidence="3" id="KW-0479">Metal-binding</keyword>
<dbReference type="OrthoDB" id="5407715at2759"/>
<organism evidence="7 8">
    <name type="scientific">Coniella lustricola</name>
    <dbReference type="NCBI Taxonomy" id="2025994"/>
    <lineage>
        <taxon>Eukaryota</taxon>
        <taxon>Fungi</taxon>
        <taxon>Dikarya</taxon>
        <taxon>Ascomycota</taxon>
        <taxon>Pezizomycotina</taxon>
        <taxon>Sordariomycetes</taxon>
        <taxon>Sordariomycetidae</taxon>
        <taxon>Diaporthales</taxon>
        <taxon>Schizoparmaceae</taxon>
        <taxon>Coniella</taxon>
    </lineage>
</organism>
<name>A0A2T2ZSF8_9PEZI</name>
<dbReference type="InterPro" id="IPR011032">
    <property type="entry name" value="GroES-like_sf"/>
</dbReference>
<dbReference type="Gene3D" id="3.40.50.720">
    <property type="entry name" value="NAD(P)-binding Rossmann-like Domain"/>
    <property type="match status" value="1"/>
</dbReference>
<protein>
    <recommendedName>
        <fullName evidence="6">Alcohol dehydrogenase-like C-terminal domain-containing protein</fullName>
    </recommendedName>
</protein>
<dbReference type="GO" id="GO:0046872">
    <property type="term" value="F:metal ion binding"/>
    <property type="evidence" value="ECO:0007669"/>
    <property type="project" value="UniProtKB-KW"/>
</dbReference>
<sequence length="404" mass="42815">MASSSTLPATYKALHLTSPSEPLTLTSFPLPLSQTTPTPSPIPGTALVRVLASPILSYASAVFQNGNPRGYPYPQPTIPGPSSCIGRVACATPQAGATRLAQGDLVWVDATVVARDNNPDAVFLQGLFSGFSEASRTLMSQGEGVKGGGSMAEFVVVPLENVHVLDQAVLRVTTRRNNLGYTAAELAFLFWLLVPYGGLRDVQLRVGETIIVSPATGPFGGVAVRVALAMGAGRVVALGRNVEALRALKAMFEQSHAGRVQVVKITGDVEGDAKALRRACAGHEGSADVYFDISPPQAERSTHLASAFRALRRGARVSLMGGVMGDLAVPYGIVMHKDITIRGKWMYPQEAVPELVKMIESGALPIGRAAGIEVDCFPLEEWEAAFQAAETSTATKYAVFEPWN</sequence>
<proteinExistence type="inferred from homology"/>
<evidence type="ECO:0000256" key="2">
    <source>
        <dbReference type="ARBA" id="ARBA00008072"/>
    </source>
</evidence>
<feature type="domain" description="Alcohol dehydrogenase-like C-terminal" evidence="6">
    <location>
        <begin position="220"/>
        <end position="360"/>
    </location>
</feature>
<dbReference type="InParanoid" id="A0A2T2ZSF8"/>
<evidence type="ECO:0000256" key="1">
    <source>
        <dbReference type="ARBA" id="ARBA00001947"/>
    </source>
</evidence>
<dbReference type="PANTHER" id="PTHR43350:SF17">
    <property type="entry name" value="NAD-DEPENDENT ALCOHOL DEHYDROGENASE"/>
    <property type="match status" value="1"/>
</dbReference>
<accession>A0A2T2ZSF8</accession>
<reference evidence="7 8" key="1">
    <citation type="journal article" date="2018" name="Mycol. Prog.">
        <title>Coniella lustricola, a new species from submerged detritus.</title>
        <authorList>
            <person name="Raudabaugh D.B."/>
            <person name="Iturriaga T."/>
            <person name="Carver A."/>
            <person name="Mondo S."/>
            <person name="Pangilinan J."/>
            <person name="Lipzen A."/>
            <person name="He G."/>
            <person name="Amirebrahimi M."/>
            <person name="Grigoriev I.V."/>
            <person name="Miller A.N."/>
        </authorList>
    </citation>
    <scope>NUCLEOTIDE SEQUENCE [LARGE SCALE GENOMIC DNA]</scope>
    <source>
        <strain evidence="7 8">B22-T-1</strain>
    </source>
</reference>
<keyword evidence="5" id="KW-0560">Oxidoreductase</keyword>
<evidence type="ECO:0000313" key="8">
    <source>
        <dbReference type="Proteomes" id="UP000241462"/>
    </source>
</evidence>
<dbReference type="Gene3D" id="3.90.180.10">
    <property type="entry name" value="Medium-chain alcohol dehydrogenases, catalytic domain"/>
    <property type="match status" value="1"/>
</dbReference>